<dbReference type="GO" id="GO:0008360">
    <property type="term" value="P:regulation of cell shape"/>
    <property type="evidence" value="ECO:0007669"/>
    <property type="project" value="UniProtKB-KW"/>
</dbReference>
<dbReference type="InterPro" id="IPR012338">
    <property type="entry name" value="Beta-lactam/transpept-like"/>
</dbReference>
<comment type="pathway">
    <text evidence="14">Cell wall biogenesis; peptidoglycan biosynthesis.</text>
</comment>
<dbReference type="Pfam" id="PF03717">
    <property type="entry name" value="PBP_dimer"/>
    <property type="match status" value="1"/>
</dbReference>
<keyword evidence="14" id="KW-0479">Metal-binding</keyword>
<evidence type="ECO:0000256" key="9">
    <source>
        <dbReference type="ARBA" id="ARBA00022960"/>
    </source>
</evidence>
<dbReference type="GO" id="GO:0009252">
    <property type="term" value="P:peptidoglycan biosynthetic process"/>
    <property type="evidence" value="ECO:0007669"/>
    <property type="project" value="UniProtKB-UniRule"/>
</dbReference>
<keyword evidence="14" id="KW-0862">Zinc</keyword>
<keyword evidence="9 14" id="KW-0133">Cell shape</keyword>
<keyword evidence="10 14" id="KW-0573">Peptidoglycan synthesis</keyword>
<evidence type="ECO:0000256" key="1">
    <source>
        <dbReference type="ARBA" id="ARBA00004167"/>
    </source>
</evidence>
<evidence type="ECO:0000256" key="7">
    <source>
        <dbReference type="ARBA" id="ARBA00022692"/>
    </source>
</evidence>
<dbReference type="PANTHER" id="PTHR30627:SF2">
    <property type="entry name" value="PEPTIDOGLYCAN D,D-TRANSPEPTIDASE MRDA"/>
    <property type="match status" value="1"/>
</dbReference>
<dbReference type="EC" id="3.4.16.4" evidence="14"/>
<dbReference type="EMBL" id="CP154858">
    <property type="protein sequence ID" value="XDT72379.1"/>
    <property type="molecule type" value="Genomic_DNA"/>
</dbReference>
<dbReference type="RefSeq" id="WP_369601389.1">
    <property type="nucleotide sequence ID" value="NZ_CP154858.1"/>
</dbReference>
<feature type="binding site" evidence="14">
    <location>
        <position position="350"/>
    </location>
    <ligand>
        <name>Zn(2+)</name>
        <dbReference type="ChEBI" id="CHEBI:29105"/>
    </ligand>
</feature>
<dbReference type="GO" id="GO:0008270">
    <property type="term" value="F:zinc ion binding"/>
    <property type="evidence" value="ECO:0007669"/>
    <property type="project" value="UniProtKB-UniRule"/>
</dbReference>
<reference evidence="17" key="1">
    <citation type="submission" date="2024-05" db="EMBL/GenBank/DDBJ databases">
        <title>Genome sequencing of novel strain.</title>
        <authorList>
            <person name="Ganbat D."/>
            <person name="Ganbat S."/>
            <person name="Lee S.-J."/>
        </authorList>
    </citation>
    <scope>NUCLEOTIDE SEQUENCE</scope>
    <source>
        <strain evidence="17">SMD15-11</strain>
    </source>
</reference>
<evidence type="ECO:0000256" key="8">
    <source>
        <dbReference type="ARBA" id="ARBA00022801"/>
    </source>
</evidence>
<dbReference type="PROSITE" id="PS51257">
    <property type="entry name" value="PROKAR_LIPOPROTEIN"/>
    <property type="match status" value="1"/>
</dbReference>
<feature type="transmembrane region" description="Helical" evidence="14">
    <location>
        <begin position="16"/>
        <end position="38"/>
    </location>
</feature>
<dbReference type="GO" id="GO:0006508">
    <property type="term" value="P:proteolysis"/>
    <property type="evidence" value="ECO:0007669"/>
    <property type="project" value="UniProtKB-KW"/>
</dbReference>
<dbReference type="Gene3D" id="3.40.710.10">
    <property type="entry name" value="DD-peptidase/beta-lactamase superfamily"/>
    <property type="match status" value="1"/>
</dbReference>
<keyword evidence="7 14" id="KW-0812">Transmembrane</keyword>
<dbReference type="SUPFAM" id="SSF56601">
    <property type="entry name" value="beta-lactamase/transpeptidase-like"/>
    <property type="match status" value="1"/>
</dbReference>
<organism evidence="17">
    <name type="scientific">Thermohahella caldifontis</name>
    <dbReference type="NCBI Taxonomy" id="3142973"/>
    <lineage>
        <taxon>Bacteria</taxon>
        <taxon>Pseudomonadati</taxon>
        <taxon>Pseudomonadota</taxon>
        <taxon>Gammaproteobacteria</taxon>
        <taxon>Oceanospirillales</taxon>
        <taxon>Hahellaceae</taxon>
        <taxon>Thermohahella</taxon>
    </lineage>
</organism>
<evidence type="ECO:0000256" key="3">
    <source>
        <dbReference type="ARBA" id="ARBA00022475"/>
    </source>
</evidence>
<dbReference type="GO" id="GO:0008658">
    <property type="term" value="F:penicillin binding"/>
    <property type="evidence" value="ECO:0007669"/>
    <property type="project" value="UniProtKB-UniRule"/>
</dbReference>
<keyword evidence="13 14" id="KW-0961">Cell wall biogenesis/degradation</keyword>
<keyword evidence="8 14" id="KW-0378">Hydrolase</keyword>
<dbReference type="InterPro" id="IPR036138">
    <property type="entry name" value="PBP_dimer_sf"/>
</dbReference>
<evidence type="ECO:0000259" key="15">
    <source>
        <dbReference type="Pfam" id="PF00905"/>
    </source>
</evidence>
<dbReference type="KEGG" id="tcd:AAIA72_16540"/>
<evidence type="ECO:0000256" key="5">
    <source>
        <dbReference type="ARBA" id="ARBA00022645"/>
    </source>
</evidence>
<sequence length="624" mass="69879">MAVSELKDPRRERRIFLARAIVSVIVMLGCFAVLAWRYGYLQIEQHKVYRTLSDKNRMQLQSIPPTRGLILDRNGNLIADNQPTFSLLIVPEHVKDMSGLIDELGMLIELDEDDLESFEKRLRRRRRPYEGVAIRSRLTDEEIARIAVNRHRLKGVEISAELIRSYPYGDLFAHAVGYVGRINERELEKLDPADYDGTHYIGKTGVERFYEDLLHGDAGFQTVEKDARMQVLRVLDKTPPVPGKDLRLTLDVRLQQVAADALKGQRGAVVAIDPRDGGILALVSQPAFDPNWFVTGISTKRYSVLRDSLDLPLFNRATRGRYPPGSTIKPVIALAGLDTGVVTPEYRLWDPGWYQLEGDDRLYRDWKRGGHGWVDLNISLAESCDVYFYDLAYKLGVDRMAQYLAMFGIGSVTADDVVDASAGILPTREWKRAVRGRKWYHGDSLNMGIGQGFMVTTPLQLATMTAVLANRGKWVVPHLLQNAGDEVWTPREVHPDVSVKNPWAWSHVIKGMEAVMHDRHGTARRSALGAPYRMAGKTGTAQVVGIPQGEKYNKEELAERLQDHALFVGFAPLDDPKIAVAVVVENGGGGSTAAAPIARKLFDAWLLDRTPEELDGTEVAENRP</sequence>
<comment type="similarity">
    <text evidence="14">Belongs to the transpeptidase family. MrdA subfamily.</text>
</comment>
<evidence type="ECO:0000259" key="16">
    <source>
        <dbReference type="Pfam" id="PF03717"/>
    </source>
</evidence>
<protein>
    <recommendedName>
        <fullName evidence="14">Peptidoglycan D,D-transpeptidase MrdA</fullName>
        <ecNumber evidence="14">3.4.16.4</ecNumber>
    </recommendedName>
    <alternativeName>
        <fullName evidence="14">Penicillin-binding protein 2</fullName>
        <shortName evidence="14">PBP-2</shortName>
    </alternativeName>
</protein>
<keyword evidence="4 14" id="KW-0997">Cell inner membrane</keyword>
<dbReference type="PANTHER" id="PTHR30627">
    <property type="entry name" value="PEPTIDOGLYCAN D,D-TRANSPEPTIDASE"/>
    <property type="match status" value="1"/>
</dbReference>
<feature type="binding site" evidence="14">
    <location>
        <position position="371"/>
    </location>
    <ligand>
        <name>Zn(2+)</name>
        <dbReference type="ChEBI" id="CHEBI:29105"/>
    </ligand>
</feature>
<feature type="active site" description="Acyl-ester intermediate" evidence="14">
    <location>
        <position position="326"/>
    </location>
</feature>
<accession>A0AB39UWJ5</accession>
<comment type="catalytic activity">
    <reaction evidence="14">
        <text>Preferential cleavage: (Ac)2-L-Lys-D-Ala-|-D-Ala. Also transpeptidation of peptidyl-alanyl moieties that are N-acyl substituents of D-alanine.</text>
        <dbReference type="EC" id="3.4.16.4"/>
    </reaction>
</comment>
<dbReference type="SUPFAM" id="SSF56519">
    <property type="entry name" value="Penicillin binding protein dimerisation domain"/>
    <property type="match status" value="1"/>
</dbReference>
<feature type="binding site" evidence="14">
    <location>
        <position position="365"/>
    </location>
    <ligand>
        <name>Zn(2+)</name>
        <dbReference type="ChEBI" id="CHEBI:29105"/>
    </ligand>
</feature>
<dbReference type="Pfam" id="PF00905">
    <property type="entry name" value="Transpeptidase"/>
    <property type="match status" value="1"/>
</dbReference>
<comment type="cofactor">
    <cofactor evidence="14">
        <name>Zn(2+)</name>
        <dbReference type="ChEBI" id="CHEBI:29105"/>
    </cofactor>
    <text evidence="14">Binds one Zn(2+) ion per subunit.</text>
</comment>
<comment type="subcellular location">
    <subcellularLocation>
        <location evidence="14">Cell inner membrane</location>
        <topology evidence="14">Single-pass membrane protein</topology>
    </subcellularLocation>
    <subcellularLocation>
        <location evidence="2">Cell membrane</location>
    </subcellularLocation>
    <subcellularLocation>
        <location evidence="1">Membrane</location>
        <topology evidence="1">Single-pass membrane protein</topology>
    </subcellularLocation>
</comment>
<dbReference type="GO" id="GO:0009002">
    <property type="term" value="F:serine-type D-Ala-D-Ala carboxypeptidase activity"/>
    <property type="evidence" value="ECO:0007669"/>
    <property type="project" value="UniProtKB-UniRule"/>
</dbReference>
<dbReference type="GO" id="GO:0005886">
    <property type="term" value="C:plasma membrane"/>
    <property type="evidence" value="ECO:0007669"/>
    <property type="project" value="UniProtKB-SubCell"/>
</dbReference>
<comment type="function">
    <text evidence="14">Catalyzes cross-linking of the peptidoglycan cell wall.</text>
</comment>
<name>A0AB39UWJ5_9GAMM</name>
<evidence type="ECO:0000256" key="14">
    <source>
        <dbReference type="HAMAP-Rule" id="MF_02081"/>
    </source>
</evidence>
<dbReference type="InterPro" id="IPR017790">
    <property type="entry name" value="Penicillin-binding_protein_2"/>
</dbReference>
<dbReference type="HAMAP" id="MF_02081">
    <property type="entry name" value="MrdA_transpept"/>
    <property type="match status" value="1"/>
</dbReference>
<keyword evidence="3 14" id="KW-1003">Cell membrane</keyword>
<evidence type="ECO:0000313" key="17">
    <source>
        <dbReference type="EMBL" id="XDT72379.1"/>
    </source>
</evidence>
<dbReference type="AlphaFoldDB" id="A0AB39UWJ5"/>
<evidence type="ECO:0000256" key="12">
    <source>
        <dbReference type="ARBA" id="ARBA00023136"/>
    </source>
</evidence>
<keyword evidence="11 14" id="KW-1133">Transmembrane helix</keyword>
<dbReference type="Gene3D" id="3.30.1390.30">
    <property type="entry name" value="Penicillin-binding protein 2a, domain 3"/>
    <property type="match status" value="1"/>
</dbReference>
<dbReference type="GO" id="GO:0071555">
    <property type="term" value="P:cell wall organization"/>
    <property type="evidence" value="ECO:0007669"/>
    <property type="project" value="UniProtKB-KW"/>
</dbReference>
<dbReference type="InterPro" id="IPR001460">
    <property type="entry name" value="PCN-bd_Tpept"/>
</dbReference>
<keyword evidence="12 14" id="KW-0472">Membrane</keyword>
<keyword evidence="5 14" id="KW-0121">Carboxypeptidase</keyword>
<dbReference type="InterPro" id="IPR050515">
    <property type="entry name" value="Beta-lactam/transpept"/>
</dbReference>
<feature type="domain" description="Penicillin-binding protein transpeptidase" evidence="15">
    <location>
        <begin position="267"/>
        <end position="602"/>
    </location>
</feature>
<feature type="binding site" evidence="14">
    <location>
        <position position="384"/>
    </location>
    <ligand>
        <name>Zn(2+)</name>
        <dbReference type="ChEBI" id="CHEBI:29105"/>
    </ligand>
</feature>
<evidence type="ECO:0000256" key="13">
    <source>
        <dbReference type="ARBA" id="ARBA00023316"/>
    </source>
</evidence>
<evidence type="ECO:0000256" key="10">
    <source>
        <dbReference type="ARBA" id="ARBA00022984"/>
    </source>
</evidence>
<keyword evidence="6 14" id="KW-0645">Protease</keyword>
<proteinExistence type="inferred from homology"/>
<dbReference type="NCBIfam" id="TIGR03423">
    <property type="entry name" value="pbp2_mrdA"/>
    <property type="match status" value="1"/>
</dbReference>
<dbReference type="InterPro" id="IPR005311">
    <property type="entry name" value="PBP_dimer"/>
</dbReference>
<evidence type="ECO:0000256" key="6">
    <source>
        <dbReference type="ARBA" id="ARBA00022670"/>
    </source>
</evidence>
<dbReference type="Gene3D" id="3.90.1310.10">
    <property type="entry name" value="Penicillin-binding protein 2a (Domain 2)"/>
    <property type="match status" value="1"/>
</dbReference>
<evidence type="ECO:0000256" key="11">
    <source>
        <dbReference type="ARBA" id="ARBA00022989"/>
    </source>
</evidence>
<dbReference type="GO" id="GO:0071972">
    <property type="term" value="F:peptidoglycan L,D-transpeptidase activity"/>
    <property type="evidence" value="ECO:0007669"/>
    <property type="project" value="TreeGrafter"/>
</dbReference>
<gene>
    <name evidence="14 17" type="primary">mrdA</name>
    <name evidence="17" type="ORF">AAIA72_16540</name>
</gene>
<feature type="domain" description="Penicillin-binding protein dimerisation" evidence="16">
    <location>
        <begin position="63"/>
        <end position="234"/>
    </location>
</feature>
<evidence type="ECO:0000256" key="4">
    <source>
        <dbReference type="ARBA" id="ARBA00022519"/>
    </source>
</evidence>
<evidence type="ECO:0000256" key="2">
    <source>
        <dbReference type="ARBA" id="ARBA00004236"/>
    </source>
</evidence>